<evidence type="ECO:0000256" key="6">
    <source>
        <dbReference type="ARBA" id="ARBA00023163"/>
    </source>
</evidence>
<dbReference type="GO" id="GO:0000976">
    <property type="term" value="F:transcription cis-regulatory region binding"/>
    <property type="evidence" value="ECO:0007669"/>
    <property type="project" value="TreeGrafter"/>
</dbReference>
<dbReference type="Pfam" id="PF02381">
    <property type="entry name" value="MraZ"/>
    <property type="match status" value="2"/>
</dbReference>
<dbReference type="InterPro" id="IPR035644">
    <property type="entry name" value="MraZ_C"/>
</dbReference>
<keyword evidence="6" id="KW-0804">Transcription</keyword>
<dbReference type="Gene3D" id="3.40.1550.20">
    <property type="entry name" value="Transcriptional regulator MraZ domain"/>
    <property type="match status" value="1"/>
</dbReference>
<evidence type="ECO:0000256" key="1">
    <source>
        <dbReference type="ARBA" id="ARBA00013860"/>
    </source>
</evidence>
<protein>
    <recommendedName>
        <fullName evidence="1">Transcriptional regulator MraZ</fullName>
    </recommendedName>
</protein>
<keyword evidence="2" id="KW-0963">Cytoplasm</keyword>
<evidence type="ECO:0000256" key="3">
    <source>
        <dbReference type="ARBA" id="ARBA00022737"/>
    </source>
</evidence>
<evidence type="ECO:0000256" key="2">
    <source>
        <dbReference type="ARBA" id="ARBA00022490"/>
    </source>
</evidence>
<feature type="domain" description="SpoVT-AbrB" evidence="7">
    <location>
        <begin position="12"/>
        <end position="54"/>
    </location>
</feature>
<keyword evidence="4" id="KW-0805">Transcription regulation</keyword>
<gene>
    <name evidence="8" type="ORF">METZ01_LOCUS189386</name>
</gene>
<accession>A0A382DET3</accession>
<dbReference type="InterPro" id="IPR003444">
    <property type="entry name" value="MraZ"/>
</dbReference>
<sequence length="149" mass="16997">MVASGTKFFAGEHDHKVDPQGRISMPSRLREAFKGGMVLSRGADRCVVGYTEGQWEETVGQIANLPIHLAKNRKMLRMTFGSAYQVDADRQGRVLLPLPLRRYAQINEDVVIVGMGNFLELWSKEVWEKESESLEDEAWRIGESWEERS</sequence>
<keyword evidence="3" id="KW-0677">Repeat</keyword>
<dbReference type="CDD" id="cd16321">
    <property type="entry name" value="MraZ_C"/>
    <property type="match status" value="1"/>
</dbReference>
<dbReference type="PANTHER" id="PTHR34701:SF1">
    <property type="entry name" value="TRANSCRIPTIONAL REGULATOR MRAZ"/>
    <property type="match status" value="1"/>
</dbReference>
<dbReference type="PANTHER" id="PTHR34701">
    <property type="entry name" value="TRANSCRIPTIONAL REGULATOR MRAZ"/>
    <property type="match status" value="1"/>
</dbReference>
<dbReference type="InterPro" id="IPR020603">
    <property type="entry name" value="MraZ_dom"/>
</dbReference>
<dbReference type="EMBL" id="UINC01038879">
    <property type="protein sequence ID" value="SVB36532.1"/>
    <property type="molecule type" value="Genomic_DNA"/>
</dbReference>
<evidence type="ECO:0000259" key="7">
    <source>
        <dbReference type="PROSITE" id="PS51740"/>
    </source>
</evidence>
<evidence type="ECO:0000256" key="4">
    <source>
        <dbReference type="ARBA" id="ARBA00023015"/>
    </source>
</evidence>
<evidence type="ECO:0000256" key="5">
    <source>
        <dbReference type="ARBA" id="ARBA00023125"/>
    </source>
</evidence>
<dbReference type="HAMAP" id="MF_01008">
    <property type="entry name" value="MraZ"/>
    <property type="match status" value="1"/>
</dbReference>
<dbReference type="GO" id="GO:0003700">
    <property type="term" value="F:DNA-binding transcription factor activity"/>
    <property type="evidence" value="ECO:0007669"/>
    <property type="project" value="InterPro"/>
</dbReference>
<dbReference type="AlphaFoldDB" id="A0A382DET3"/>
<keyword evidence="5" id="KW-0238">DNA-binding</keyword>
<dbReference type="InterPro" id="IPR035642">
    <property type="entry name" value="MraZ_N"/>
</dbReference>
<dbReference type="PROSITE" id="PS51740">
    <property type="entry name" value="SPOVT_ABRB"/>
    <property type="match status" value="2"/>
</dbReference>
<proteinExistence type="inferred from homology"/>
<dbReference type="CDD" id="cd16320">
    <property type="entry name" value="MraZ_N"/>
    <property type="match status" value="1"/>
</dbReference>
<dbReference type="SUPFAM" id="SSF89447">
    <property type="entry name" value="AbrB/MazE/MraZ-like"/>
    <property type="match status" value="1"/>
</dbReference>
<reference evidence="8" key="1">
    <citation type="submission" date="2018-05" db="EMBL/GenBank/DDBJ databases">
        <authorList>
            <person name="Lanie J.A."/>
            <person name="Ng W.-L."/>
            <person name="Kazmierczak K.M."/>
            <person name="Andrzejewski T.M."/>
            <person name="Davidsen T.M."/>
            <person name="Wayne K.J."/>
            <person name="Tettelin H."/>
            <person name="Glass J.I."/>
            <person name="Rusch D."/>
            <person name="Podicherti R."/>
            <person name="Tsui H.-C.T."/>
            <person name="Winkler M.E."/>
        </authorList>
    </citation>
    <scope>NUCLEOTIDE SEQUENCE</scope>
</reference>
<dbReference type="InterPro" id="IPR038619">
    <property type="entry name" value="MraZ_sf"/>
</dbReference>
<feature type="domain" description="SpoVT-AbrB" evidence="7">
    <location>
        <begin position="83"/>
        <end position="126"/>
    </location>
</feature>
<name>A0A382DET3_9ZZZZ</name>
<dbReference type="NCBIfam" id="TIGR00242">
    <property type="entry name" value="division/cell wall cluster transcriptional repressor MraZ"/>
    <property type="match status" value="1"/>
</dbReference>
<dbReference type="GO" id="GO:2000143">
    <property type="term" value="P:negative regulation of DNA-templated transcription initiation"/>
    <property type="evidence" value="ECO:0007669"/>
    <property type="project" value="TreeGrafter"/>
</dbReference>
<evidence type="ECO:0000313" key="8">
    <source>
        <dbReference type="EMBL" id="SVB36532.1"/>
    </source>
</evidence>
<organism evidence="8">
    <name type="scientific">marine metagenome</name>
    <dbReference type="NCBI Taxonomy" id="408172"/>
    <lineage>
        <taxon>unclassified sequences</taxon>
        <taxon>metagenomes</taxon>
        <taxon>ecological metagenomes</taxon>
    </lineage>
</organism>
<dbReference type="InterPro" id="IPR037914">
    <property type="entry name" value="SpoVT-AbrB_sf"/>
</dbReference>
<dbReference type="InterPro" id="IPR007159">
    <property type="entry name" value="SpoVT-AbrB_dom"/>
</dbReference>